<evidence type="ECO:0000256" key="1">
    <source>
        <dbReference type="SAM" id="Phobius"/>
    </source>
</evidence>
<name>A0ABW4BGX7_9LACO</name>
<comment type="caution">
    <text evidence="3">The sequence shown here is derived from an EMBL/GenBank/DDBJ whole genome shotgun (WGS) entry which is preliminary data.</text>
</comment>
<dbReference type="Gene3D" id="3.10.450.310">
    <property type="match status" value="1"/>
</dbReference>
<proteinExistence type="predicted"/>
<evidence type="ECO:0000259" key="2">
    <source>
        <dbReference type="Pfam" id="PF07435"/>
    </source>
</evidence>
<feature type="transmembrane region" description="Helical" evidence="1">
    <location>
        <begin position="6"/>
        <end position="27"/>
    </location>
</feature>
<feature type="domain" description="Regulatory protein YycH" evidence="2">
    <location>
        <begin position="12"/>
        <end position="433"/>
    </location>
</feature>
<dbReference type="CDD" id="cd15787">
    <property type="entry name" value="YycH_N"/>
    <property type="match status" value="1"/>
</dbReference>
<protein>
    <submittedName>
        <fullName evidence="3">YycH family regulatory protein</fullName>
    </submittedName>
</protein>
<keyword evidence="4" id="KW-1185">Reference proteome</keyword>
<keyword evidence="1" id="KW-1133">Transmembrane helix</keyword>
<keyword evidence="1" id="KW-0472">Membrane</keyword>
<keyword evidence="1" id="KW-0812">Transmembrane</keyword>
<dbReference type="Proteomes" id="UP001597199">
    <property type="component" value="Unassembled WGS sequence"/>
</dbReference>
<dbReference type="InterPro" id="IPR009996">
    <property type="entry name" value="YycH"/>
</dbReference>
<gene>
    <name evidence="3" type="ORF">ACFQ41_06335</name>
</gene>
<accession>A0ABW4BGX7</accession>
<reference evidence="4" key="1">
    <citation type="journal article" date="2019" name="Int. J. Syst. Evol. Microbiol.">
        <title>The Global Catalogue of Microorganisms (GCM) 10K type strain sequencing project: providing services to taxonomists for standard genome sequencing and annotation.</title>
        <authorList>
            <consortium name="The Broad Institute Genomics Platform"/>
            <consortium name="The Broad Institute Genome Sequencing Center for Infectious Disease"/>
            <person name="Wu L."/>
            <person name="Ma J."/>
        </authorList>
    </citation>
    <scope>NUCLEOTIDE SEQUENCE [LARGE SCALE GENOMIC DNA]</scope>
    <source>
        <strain evidence="4">CCM 9110</strain>
    </source>
</reference>
<dbReference type="Pfam" id="PF07435">
    <property type="entry name" value="YycH"/>
    <property type="match status" value="1"/>
</dbReference>
<evidence type="ECO:0000313" key="3">
    <source>
        <dbReference type="EMBL" id="MFD1398922.1"/>
    </source>
</evidence>
<sequence>MKLSGWILRVSLMTMVALSLIFTWLIWQNPSRLGRQESSATVKTAPDTAVGKQTEYLLMPTTAYAVESDQKQLLFKPDTAVTGQLHKALRNWRIVKVGAKATLSGAAYTALLQTDQTLQLKYAGPISFKLFDTRYFKHQAVNTPADFQFDRLLIHLADKTPKLTLLNDETHTKREVTLKNASATQVNEVLASVKATSLPVTEKKLNGKWITAFDQSIAVTPYAFLLDQQNANHFVSLLMPSSQGNTVDSREIGNEVIYTLNDRYRMTLNDDDDVVQYEDSNGATKAKQLTATLQAGYKAITKLNLQGVNTMHYAGYDKTNHTVTFRSYAQGLPIFNDVYNGTVEVTNSSNGLAMTFSLNNLTVAIPTKQAAVSLPSTADVLAQLDHAGYSETSVQDIQLGYYWQPQKDNSQVVDLTPTYFVKINNEYKRYTEWLLPSNAAQINRAATQIVQ</sequence>
<dbReference type="RefSeq" id="WP_204118475.1">
    <property type="nucleotide sequence ID" value="NZ_BOLV01000005.1"/>
</dbReference>
<dbReference type="EMBL" id="JBHTOA010000025">
    <property type="protein sequence ID" value="MFD1398922.1"/>
    <property type="molecule type" value="Genomic_DNA"/>
</dbReference>
<evidence type="ECO:0000313" key="4">
    <source>
        <dbReference type="Proteomes" id="UP001597199"/>
    </source>
</evidence>
<organism evidence="3 4">
    <name type="scientific">Lacticaseibacillus suilingensis</name>
    <dbReference type="NCBI Taxonomy" id="2799577"/>
    <lineage>
        <taxon>Bacteria</taxon>
        <taxon>Bacillati</taxon>
        <taxon>Bacillota</taxon>
        <taxon>Bacilli</taxon>
        <taxon>Lactobacillales</taxon>
        <taxon>Lactobacillaceae</taxon>
        <taxon>Lacticaseibacillus</taxon>
    </lineage>
</organism>